<dbReference type="KEGG" id="cmp:Cha6605_0304"/>
<dbReference type="Gene3D" id="3.40.640.10">
    <property type="entry name" value="Type I PLP-dependent aspartate aminotransferase-like (Major domain)"/>
    <property type="match status" value="1"/>
</dbReference>
<feature type="modified residue" description="N6-(pyridoxal phosphate)lysine" evidence="4">
    <location>
        <position position="186"/>
    </location>
</feature>
<evidence type="ECO:0000313" key="6">
    <source>
        <dbReference type="EMBL" id="AFY91604.1"/>
    </source>
</evidence>
<dbReference type="InterPro" id="IPR015424">
    <property type="entry name" value="PyrdxlP-dep_Trfase"/>
</dbReference>
<comment type="similarity">
    <text evidence="2 5">Belongs to the DegT/DnrJ/EryC1 family.</text>
</comment>
<dbReference type="GO" id="GO:0000271">
    <property type="term" value="P:polysaccharide biosynthetic process"/>
    <property type="evidence" value="ECO:0007669"/>
    <property type="project" value="TreeGrafter"/>
</dbReference>
<accession>K9UBK4</accession>
<dbReference type="GO" id="GO:0030170">
    <property type="term" value="F:pyridoxal phosphate binding"/>
    <property type="evidence" value="ECO:0007669"/>
    <property type="project" value="UniProtKB-ARBA"/>
</dbReference>
<evidence type="ECO:0000256" key="5">
    <source>
        <dbReference type="RuleBase" id="RU004508"/>
    </source>
</evidence>
<dbReference type="InterPro" id="IPR015421">
    <property type="entry name" value="PyrdxlP-dep_Trfase_major"/>
</dbReference>
<evidence type="ECO:0000256" key="2">
    <source>
        <dbReference type="ARBA" id="ARBA00037999"/>
    </source>
</evidence>
<dbReference type="OrthoDB" id="9810913at2"/>
<dbReference type="PANTHER" id="PTHR30244">
    <property type="entry name" value="TRANSAMINASE"/>
    <property type="match status" value="1"/>
</dbReference>
<evidence type="ECO:0000256" key="3">
    <source>
        <dbReference type="PIRSR" id="PIRSR000390-1"/>
    </source>
</evidence>
<reference evidence="6 7" key="1">
    <citation type="submission" date="2012-05" db="EMBL/GenBank/DDBJ databases">
        <title>Finished chromosome of genome of Chamaesiphon sp. PCC 6605.</title>
        <authorList>
            <consortium name="US DOE Joint Genome Institute"/>
            <person name="Gugger M."/>
            <person name="Coursin T."/>
            <person name="Rippka R."/>
            <person name="Tandeau De Marsac N."/>
            <person name="Huntemann M."/>
            <person name="Wei C.-L."/>
            <person name="Han J."/>
            <person name="Detter J.C."/>
            <person name="Han C."/>
            <person name="Tapia R."/>
            <person name="Chen A."/>
            <person name="Kyrpides N."/>
            <person name="Mavromatis K."/>
            <person name="Markowitz V."/>
            <person name="Szeto E."/>
            <person name="Ivanova N."/>
            <person name="Pagani I."/>
            <person name="Pati A."/>
            <person name="Goodwin L."/>
            <person name="Nordberg H.P."/>
            <person name="Cantor M.N."/>
            <person name="Hua S.X."/>
            <person name="Woyke T."/>
            <person name="Kerfeld C.A."/>
        </authorList>
    </citation>
    <scope>NUCLEOTIDE SEQUENCE [LARGE SCALE GENOMIC DNA]</scope>
    <source>
        <strain evidence="7">ATCC 27169 / PCC 6605</strain>
    </source>
</reference>
<dbReference type="InterPro" id="IPR000653">
    <property type="entry name" value="DegT/StrS_aminotransferase"/>
</dbReference>
<dbReference type="PIRSF" id="PIRSF000390">
    <property type="entry name" value="PLP_StrS"/>
    <property type="match status" value="1"/>
</dbReference>
<name>K9UBK4_CHAP6</name>
<proteinExistence type="inferred from homology"/>
<dbReference type="Pfam" id="PF01041">
    <property type="entry name" value="DegT_DnrJ_EryC1"/>
    <property type="match status" value="1"/>
</dbReference>
<dbReference type="eggNOG" id="COG0399">
    <property type="taxonomic scope" value="Bacteria"/>
</dbReference>
<sequence length="366" mass="40462">MKVPFLDFQAPYLELKAELDDAYARVMASGWYILGEEVAAFEAEFAAYCQTKYCIGVGNGLEALHLILRAMEIGAGDEVIVPANTYIASWLAVSQVGATPVAVEPDEHTYNIDPSLIEAAITARTKAIMAVHLYGQPADMDAINEIAKRHNLQVIEDAAQSHGARYKQRRTGGLGDAAGFSFYPSKNLGAIGDAGAVTTNNAELAERIRLLRNYGSRVKYENEIPGYNSRLDELQAAFLRVKLAKLDEWNARRVSVADRYLATLGKNPHLTLPVVPDWADPVWHLFVVRHPNRYNLEQHLRQNGVATLIHYPTPPHLSAAYCQPEMPKGSLPITERISNQIISLPMGAHLRDLQLDIAIATLLEDI</sequence>
<dbReference type="AlphaFoldDB" id="K9UBK4"/>
<dbReference type="PATRIC" id="fig|1173020.3.peg.360"/>
<dbReference type="CDD" id="cd00616">
    <property type="entry name" value="AHBA_syn"/>
    <property type="match status" value="1"/>
</dbReference>
<gene>
    <name evidence="6" type="ORF">Cha6605_0304</name>
</gene>
<dbReference type="HOGENOM" id="CLU_033332_6_0_3"/>
<organism evidence="6 7">
    <name type="scientific">Chamaesiphon minutus (strain ATCC 27169 / PCC 6605)</name>
    <dbReference type="NCBI Taxonomy" id="1173020"/>
    <lineage>
        <taxon>Bacteria</taxon>
        <taxon>Bacillati</taxon>
        <taxon>Cyanobacteriota</taxon>
        <taxon>Cyanophyceae</taxon>
        <taxon>Gomontiellales</taxon>
        <taxon>Chamaesiphonaceae</taxon>
        <taxon>Chamaesiphon</taxon>
    </lineage>
</organism>
<feature type="active site" description="Proton acceptor" evidence="3">
    <location>
        <position position="186"/>
    </location>
</feature>
<dbReference type="Proteomes" id="UP000010366">
    <property type="component" value="Chromosome"/>
</dbReference>
<dbReference type="GO" id="GO:0008483">
    <property type="term" value="F:transaminase activity"/>
    <property type="evidence" value="ECO:0007669"/>
    <property type="project" value="TreeGrafter"/>
</dbReference>
<dbReference type="InterPro" id="IPR015422">
    <property type="entry name" value="PyrdxlP-dep_Trfase_small"/>
</dbReference>
<evidence type="ECO:0000256" key="1">
    <source>
        <dbReference type="ARBA" id="ARBA00022898"/>
    </source>
</evidence>
<dbReference type="Gene3D" id="3.90.1150.10">
    <property type="entry name" value="Aspartate Aminotransferase, domain 1"/>
    <property type="match status" value="1"/>
</dbReference>
<dbReference type="FunFam" id="3.40.640.10:FF:000089">
    <property type="entry name" value="Aminotransferase, DegT/DnrJ/EryC1/StrS family"/>
    <property type="match status" value="1"/>
</dbReference>
<dbReference type="RefSeq" id="WP_015157799.1">
    <property type="nucleotide sequence ID" value="NC_019697.1"/>
</dbReference>
<keyword evidence="1 4" id="KW-0663">Pyridoxal phosphate</keyword>
<dbReference type="SUPFAM" id="SSF53383">
    <property type="entry name" value="PLP-dependent transferases"/>
    <property type="match status" value="1"/>
</dbReference>
<dbReference type="STRING" id="1173020.Cha6605_0304"/>
<protein>
    <submittedName>
        <fullName evidence="6">Putative PLP-dependent enzyme possibly involved in cell wall biogenesis</fullName>
    </submittedName>
</protein>
<dbReference type="PANTHER" id="PTHR30244:SF36">
    <property type="entry name" value="3-OXO-GLUCOSE-6-PHOSPHATE:GLUTAMATE AMINOTRANSFERASE"/>
    <property type="match status" value="1"/>
</dbReference>
<dbReference type="EMBL" id="CP003600">
    <property type="protein sequence ID" value="AFY91604.1"/>
    <property type="molecule type" value="Genomic_DNA"/>
</dbReference>
<evidence type="ECO:0000313" key="7">
    <source>
        <dbReference type="Proteomes" id="UP000010366"/>
    </source>
</evidence>
<keyword evidence="7" id="KW-1185">Reference proteome</keyword>
<evidence type="ECO:0000256" key="4">
    <source>
        <dbReference type="PIRSR" id="PIRSR000390-2"/>
    </source>
</evidence>